<evidence type="ECO:0000313" key="3">
    <source>
        <dbReference type="Proteomes" id="UP000762676"/>
    </source>
</evidence>
<feature type="region of interest" description="Disordered" evidence="1">
    <location>
        <begin position="1"/>
        <end position="29"/>
    </location>
</feature>
<dbReference type="EMBL" id="BMAT01007125">
    <property type="protein sequence ID" value="GFR58107.1"/>
    <property type="molecule type" value="Genomic_DNA"/>
</dbReference>
<dbReference type="AlphaFoldDB" id="A0AAV4EAW3"/>
<gene>
    <name evidence="2" type="ORF">ElyMa_003473200</name>
</gene>
<protein>
    <submittedName>
        <fullName evidence="2">Uncharacterized protein</fullName>
    </submittedName>
</protein>
<proteinExistence type="predicted"/>
<accession>A0AAV4EAW3</accession>
<evidence type="ECO:0000313" key="2">
    <source>
        <dbReference type="EMBL" id="GFR58107.1"/>
    </source>
</evidence>
<evidence type="ECO:0000256" key="1">
    <source>
        <dbReference type="SAM" id="MobiDB-lite"/>
    </source>
</evidence>
<sequence>MKRRRELGQEYTMRSGGVAPARSRADRRQCKSKGKECAVFSEVDRLLILQHRWKLSWSEKRNFVYGLVDRDNVGRKRSVNDEKKKENVPSDTTIRYYLKIKYQRKPVRLKMFVNTTGLSKHFNVSLNK</sequence>
<dbReference type="Proteomes" id="UP000762676">
    <property type="component" value="Unassembled WGS sequence"/>
</dbReference>
<reference evidence="2 3" key="1">
    <citation type="journal article" date="2021" name="Elife">
        <title>Chloroplast acquisition without the gene transfer in kleptoplastic sea slugs, Plakobranchus ocellatus.</title>
        <authorList>
            <person name="Maeda T."/>
            <person name="Takahashi S."/>
            <person name="Yoshida T."/>
            <person name="Shimamura S."/>
            <person name="Takaki Y."/>
            <person name="Nagai Y."/>
            <person name="Toyoda A."/>
            <person name="Suzuki Y."/>
            <person name="Arimoto A."/>
            <person name="Ishii H."/>
            <person name="Satoh N."/>
            <person name="Nishiyama T."/>
            <person name="Hasebe M."/>
            <person name="Maruyama T."/>
            <person name="Minagawa J."/>
            <person name="Obokata J."/>
            <person name="Shigenobu S."/>
        </authorList>
    </citation>
    <scope>NUCLEOTIDE SEQUENCE [LARGE SCALE GENOMIC DNA]</scope>
</reference>
<comment type="caution">
    <text evidence="2">The sequence shown here is derived from an EMBL/GenBank/DDBJ whole genome shotgun (WGS) entry which is preliminary data.</text>
</comment>
<organism evidence="2 3">
    <name type="scientific">Elysia marginata</name>
    <dbReference type="NCBI Taxonomy" id="1093978"/>
    <lineage>
        <taxon>Eukaryota</taxon>
        <taxon>Metazoa</taxon>
        <taxon>Spiralia</taxon>
        <taxon>Lophotrochozoa</taxon>
        <taxon>Mollusca</taxon>
        <taxon>Gastropoda</taxon>
        <taxon>Heterobranchia</taxon>
        <taxon>Euthyneura</taxon>
        <taxon>Panpulmonata</taxon>
        <taxon>Sacoglossa</taxon>
        <taxon>Placobranchoidea</taxon>
        <taxon>Plakobranchidae</taxon>
        <taxon>Elysia</taxon>
    </lineage>
</organism>
<name>A0AAV4EAW3_9GAST</name>
<keyword evidence="3" id="KW-1185">Reference proteome</keyword>